<sequence>LKANLGCENLLHKSNFAIFYRIFWESTHTNILLHPVYEQLGKYLAKCKNLREFWLDQVDIKLCPATKIKEIVTMKVMTDIAKHADTEILKLSDLLTGNVVKMIVTSLKNAKKMKDEGFKLIYEQFFNTLHDCCKKFSDEENVSIIRKLILHPGTLGIERYTSHRVIHQIIGNLGSSGIRDIFETYKNIFLNKIQKNESDLEEKWLNVERQTAAHMLQVLMGHKNVQIESDWRAEQLLFLMVCSLFYFNDQGDIVSKNEDCGVIDNTFSTQLRNIFYACLQTKISKLNEERKILFNLVKSCNEILQKKNFTKYFRQPIDESILKPWNQMFLEVKKSSKSNSNGKIKLVFDILLMYMGLELFREPETAQVAIYDLEKCLEKANGAREKNLSHSSEEEPEWIEVVIDLFLHLLSQNASSLRNTINTIFPHLCDNLSLTAVHQILSMLDMKDGNNPFTDEQDNTLDKNNLNNVYSDDKVDSDDDSSDEDEDDDEDGTEEDEEEDEDLLEDNVNDQLRHAVASALDSAALDPEKDSIDLSDLDEEEGRRLDEALSNAFRAIKSTRQSKNSKEYRIKTTTIMHFRIRVLDLIEICIQQQPTFLIAIEIMISLYNMMDYCVDKELQPLLNKIQKTLGKLLDLRHFSHNNENSDNLTMNEVCQYFRIIMDKRPVSTIFEVHNKLKNKFCLFFIANSDFLKHVSGSEISIFDLLKPYVAEFINSRNPSLNVTLLNDIFNTRWCGVWDLAEYLVQNGLVSKTRVYRRIQIFELLAKLYKSYEHIRSSSNLVKPFFKTVEPFIQNYIRKLNEHQQISPKEFQTILSLLFDINKCHNKTGIKCFLDVESLKEDIENISLKTKMNSTQSYIRICNAFNMKIIRNSTIDNDTDSEKVNGVNQNLYSPKKAMSNIDSVQPNGNVIGTKRKLLEENNRKAKKLKKQKQLKV</sequence>
<name>A0A0K8TKN6_TABBR</name>
<protein>
    <submittedName>
        <fullName evidence="4">Putative dna polymerase v-like protein</fullName>
    </submittedName>
</protein>
<comment type="subcellular location">
    <subcellularLocation>
        <location evidence="1">Nucleus</location>
    </subcellularLocation>
</comment>
<feature type="non-terminal residue" evidence="4">
    <location>
        <position position="1"/>
    </location>
</feature>
<feature type="region of interest" description="Disordered" evidence="3">
    <location>
        <begin position="451"/>
        <end position="503"/>
    </location>
</feature>
<dbReference type="PANTHER" id="PTHR13213:SF2">
    <property type="entry name" value="MYB-BINDING PROTEIN 1A"/>
    <property type="match status" value="1"/>
</dbReference>
<feature type="compositionally biased region" description="Acidic residues" evidence="3">
    <location>
        <begin position="475"/>
        <end position="503"/>
    </location>
</feature>
<dbReference type="GO" id="GO:0043565">
    <property type="term" value="F:sequence-specific DNA binding"/>
    <property type="evidence" value="ECO:0007669"/>
    <property type="project" value="TreeGrafter"/>
</dbReference>
<evidence type="ECO:0000256" key="2">
    <source>
        <dbReference type="ARBA" id="ARBA00023242"/>
    </source>
</evidence>
<evidence type="ECO:0000256" key="1">
    <source>
        <dbReference type="ARBA" id="ARBA00004123"/>
    </source>
</evidence>
<accession>A0A0K8TKN6</accession>
<keyword evidence="2" id="KW-0539">Nucleus</keyword>
<dbReference type="Pfam" id="PF04931">
    <property type="entry name" value="DNA_pol_phi"/>
    <property type="match status" value="1"/>
</dbReference>
<dbReference type="InterPro" id="IPR007015">
    <property type="entry name" value="DNA_pol_V/MYBBP1A"/>
</dbReference>
<dbReference type="PANTHER" id="PTHR13213">
    <property type="entry name" value="MYB-BINDING PROTEIN 1A FAMILY MEMBER"/>
    <property type="match status" value="1"/>
</dbReference>
<organism evidence="4">
    <name type="scientific">Tabanus bromius</name>
    <name type="common">Band-eyed brown horse fly</name>
    <dbReference type="NCBI Taxonomy" id="304241"/>
    <lineage>
        <taxon>Eukaryota</taxon>
        <taxon>Metazoa</taxon>
        <taxon>Ecdysozoa</taxon>
        <taxon>Arthropoda</taxon>
        <taxon>Hexapoda</taxon>
        <taxon>Insecta</taxon>
        <taxon>Pterygota</taxon>
        <taxon>Neoptera</taxon>
        <taxon>Endopterygota</taxon>
        <taxon>Diptera</taxon>
        <taxon>Brachycera</taxon>
        <taxon>Tabanomorpha</taxon>
        <taxon>Tabanoidea</taxon>
        <taxon>Tabanidae</taxon>
        <taxon>Tabanus</taxon>
    </lineage>
</organism>
<dbReference type="GO" id="GO:0005730">
    <property type="term" value="C:nucleolus"/>
    <property type="evidence" value="ECO:0007669"/>
    <property type="project" value="InterPro"/>
</dbReference>
<evidence type="ECO:0000313" key="4">
    <source>
        <dbReference type="EMBL" id="JAI14879.1"/>
    </source>
</evidence>
<dbReference type="GO" id="GO:0003714">
    <property type="term" value="F:transcription corepressor activity"/>
    <property type="evidence" value="ECO:0007669"/>
    <property type="project" value="TreeGrafter"/>
</dbReference>
<dbReference type="EMBL" id="GDAI01002724">
    <property type="protein sequence ID" value="JAI14879.1"/>
    <property type="molecule type" value="mRNA"/>
</dbReference>
<evidence type="ECO:0000256" key="3">
    <source>
        <dbReference type="SAM" id="MobiDB-lite"/>
    </source>
</evidence>
<dbReference type="AlphaFoldDB" id="A0A0K8TKN6"/>
<reference evidence="4" key="1">
    <citation type="journal article" date="2015" name="Insect Biochem. Mol. Biol.">
        <title>An insight into the sialome of the horse fly, Tabanus bromius.</title>
        <authorList>
            <person name="Ribeiro J.M."/>
            <person name="Kazimirova M."/>
            <person name="Takac P."/>
            <person name="Andersen J.F."/>
            <person name="Francischetti I.M."/>
        </authorList>
    </citation>
    <scope>NUCLEOTIDE SEQUENCE</scope>
</reference>
<proteinExistence type="evidence at transcript level"/>
<dbReference type="GO" id="GO:0003723">
    <property type="term" value="F:RNA binding"/>
    <property type="evidence" value="ECO:0007669"/>
    <property type="project" value="TreeGrafter"/>
</dbReference>